<dbReference type="GO" id="GO:0030245">
    <property type="term" value="P:cellulose catabolic process"/>
    <property type="evidence" value="ECO:0007669"/>
    <property type="project" value="UniProtKB-UniPathway"/>
</dbReference>
<evidence type="ECO:0000256" key="4">
    <source>
        <dbReference type="ARBA" id="ARBA00022729"/>
    </source>
</evidence>
<feature type="region of interest" description="Disordered" evidence="11">
    <location>
        <begin position="733"/>
        <end position="767"/>
    </location>
</feature>
<name>A0A2A9PKY5_OPHUN</name>
<keyword evidence="9 10" id="KW-0624">Polysaccharide degradation</keyword>
<keyword evidence="7 10" id="KW-0119">Carbohydrate metabolism</keyword>
<evidence type="ECO:0000256" key="11">
    <source>
        <dbReference type="SAM" id="MobiDB-lite"/>
    </source>
</evidence>
<dbReference type="EC" id="3.2.1.21" evidence="10"/>
<dbReference type="SUPFAM" id="SSF51445">
    <property type="entry name" value="(Trans)glycosidases"/>
    <property type="match status" value="1"/>
</dbReference>
<keyword evidence="15" id="KW-1185">Reference proteome</keyword>
<dbReference type="Proteomes" id="UP000037136">
    <property type="component" value="Unassembled WGS sequence"/>
</dbReference>
<dbReference type="Gene3D" id="2.60.40.10">
    <property type="entry name" value="Immunoglobulins"/>
    <property type="match status" value="1"/>
</dbReference>
<dbReference type="Pfam" id="PF00933">
    <property type="entry name" value="Glyco_hydro_3"/>
    <property type="match status" value="1"/>
</dbReference>
<dbReference type="PANTHER" id="PTHR42715">
    <property type="entry name" value="BETA-GLUCOSIDASE"/>
    <property type="match status" value="1"/>
</dbReference>
<accession>A0A2A9PKY5</accession>
<dbReference type="InterPro" id="IPR036962">
    <property type="entry name" value="Glyco_hydro_3_N_sf"/>
</dbReference>
<dbReference type="FunFam" id="3.20.20.300:FF:000002">
    <property type="entry name" value="Probable beta-glucosidase"/>
    <property type="match status" value="1"/>
</dbReference>
<dbReference type="InterPro" id="IPR013783">
    <property type="entry name" value="Ig-like_fold"/>
</dbReference>
<comment type="caution">
    <text evidence="14">The sequence shown here is derived from an EMBL/GenBank/DDBJ whole genome shotgun (WGS) entry which is preliminary data.</text>
</comment>
<dbReference type="Gene3D" id="3.40.50.1700">
    <property type="entry name" value="Glycoside hydrolase family 3 C-terminal domain"/>
    <property type="match status" value="1"/>
</dbReference>
<dbReference type="InterPro" id="IPR026891">
    <property type="entry name" value="Fn3-like"/>
</dbReference>
<dbReference type="PROSITE" id="PS00775">
    <property type="entry name" value="GLYCOSYL_HYDROL_F3"/>
    <property type="match status" value="1"/>
</dbReference>
<dbReference type="GO" id="GO:0008422">
    <property type="term" value="F:beta-glucosidase activity"/>
    <property type="evidence" value="ECO:0007669"/>
    <property type="project" value="UniProtKB-EC"/>
</dbReference>
<dbReference type="Gene3D" id="3.20.20.300">
    <property type="entry name" value="Glycoside hydrolase, family 3, N-terminal domain"/>
    <property type="match status" value="1"/>
</dbReference>
<reference evidence="14 15" key="1">
    <citation type="journal article" date="2015" name="BMC Genomics">
        <title>Gene expression during zombie ant biting behavior reflects the complexity underlying fungal parasitic behavioral manipulation.</title>
        <authorList>
            <person name="de Bekker C."/>
            <person name="Ohm R.A."/>
            <person name="Loreto R.G."/>
            <person name="Sebastian A."/>
            <person name="Albert I."/>
            <person name="Merrow M."/>
            <person name="Brachmann A."/>
            <person name="Hughes D.P."/>
        </authorList>
    </citation>
    <scope>NUCLEOTIDE SEQUENCE [LARGE SCALE GENOMIC DNA]</scope>
    <source>
        <strain evidence="14 15">SC16a</strain>
    </source>
</reference>
<evidence type="ECO:0000256" key="8">
    <source>
        <dbReference type="ARBA" id="ARBA00023295"/>
    </source>
</evidence>
<feature type="signal peptide" evidence="12">
    <location>
        <begin position="1"/>
        <end position="18"/>
    </location>
</feature>
<dbReference type="InterPro" id="IPR001764">
    <property type="entry name" value="Glyco_hydro_3_N"/>
</dbReference>
<dbReference type="STRING" id="268505.A0A2A9PKY5"/>
<evidence type="ECO:0000256" key="1">
    <source>
        <dbReference type="ARBA" id="ARBA00000448"/>
    </source>
</evidence>
<evidence type="ECO:0000256" key="10">
    <source>
        <dbReference type="RuleBase" id="RU361161"/>
    </source>
</evidence>
<dbReference type="InterPro" id="IPR036881">
    <property type="entry name" value="Glyco_hydro_3_C_sf"/>
</dbReference>
<dbReference type="FunFam" id="3.40.50.1700:FF:000003">
    <property type="entry name" value="Probable beta-glucosidase"/>
    <property type="match status" value="1"/>
</dbReference>
<dbReference type="InterPro" id="IPR019800">
    <property type="entry name" value="Glyco_hydro_3_AS"/>
</dbReference>
<dbReference type="InterPro" id="IPR050288">
    <property type="entry name" value="Cellulose_deg_GH3"/>
</dbReference>
<evidence type="ECO:0000313" key="15">
    <source>
        <dbReference type="Proteomes" id="UP000037136"/>
    </source>
</evidence>
<dbReference type="PANTHER" id="PTHR42715:SF29">
    <property type="entry name" value="BETA-GLUCOSIDASE A-RELATED"/>
    <property type="match status" value="1"/>
</dbReference>
<protein>
    <recommendedName>
        <fullName evidence="10">beta-glucosidase</fullName>
        <ecNumber evidence="10">3.2.1.21</ecNumber>
    </recommendedName>
</protein>
<dbReference type="SUPFAM" id="SSF52279">
    <property type="entry name" value="Beta-D-glucan exohydrolase, C-terminal domain"/>
    <property type="match status" value="1"/>
</dbReference>
<keyword evidence="4 12" id="KW-0732">Signal</keyword>
<gene>
    <name evidence="14" type="ORF">XA68_17211</name>
</gene>
<sequence>MKLLSTVVAAGLAASIDAAVLELAPRDAHPAYSPPFYPSPWMDPEAKGWTEAYAKAREFVSRLTLTEKVNLTTGTGWQSSACVGNTGTIPRFGMRSLCMQDSPLGLRFTDQNSAFPAGITAGATWSRKIWKKRGKQMGAEAYGKGVDVLLGPVSGPIGRSPEAGRNSEGFGSDPCLQGRALASTSQGIQSSGVIACAKHFVVNEQERFRQADEARSQGFNVTESLSSNVDDKTMHEVYAWPFADAVRAGVGSVMCSYNQINNSYGCQNSKLINGILKAEMGFQGFVMSDWQAQHSGVGSAHAGLDMSMPGDTVFGSGYSYWGSNLTLSVLNGTVPAWRVDDMATRIMAAYFKVGKTIGGGVETNFNSWTLETKGWADAAAKVDWTVVNKHVNVQADHGTFIRECAAKGTVILKNEGALPLEKPHFVAVVGEDAGPNPKGPNGCPDRGCDNGTLAMLWGSGTANFPYLVTPDDALRKQAAADGSRYESVLSNYAWEETRALVSKPDATAIVFVNSDGGEGFIVVDGNIGDRNNLTLWHNGDDLVKNVASVNPNTIVVIHSVGAVLVTDWYKNPNITAIVWAGLPGQESGNSLVDILYGKASPGRSPFTWGPTRESYGTDILYLPNNGQKAPQVDFDEGVFIDYRYFDKYAPKNNQPGSPIYEFGYGLSWSTFEYANLKVEKHGVRAMRPVSEKTTAAPTLGKYSNKLGDYLFPKGMSYVPLWIYPWLNSSSSGQQSSATPEYGRPADSLPAGATDGSPQPRLASAGGQGGNDQLWDVMYAVTCVITNTGNRTTDEIAQLYITLGGPNEPIRVLRGFERLEGIAPGKSVEFRAELTRRDLSNWDVASQNWVITPYPKRVWVGSSSRDLPLSAILN</sequence>
<evidence type="ECO:0000256" key="3">
    <source>
        <dbReference type="ARBA" id="ARBA00005336"/>
    </source>
</evidence>
<keyword evidence="6" id="KW-0325">Glycoprotein</keyword>
<organism evidence="14 15">
    <name type="scientific">Ophiocordyceps unilateralis</name>
    <name type="common">Zombie-ant fungus</name>
    <name type="synonym">Torrubia unilateralis</name>
    <dbReference type="NCBI Taxonomy" id="268505"/>
    <lineage>
        <taxon>Eukaryota</taxon>
        <taxon>Fungi</taxon>
        <taxon>Dikarya</taxon>
        <taxon>Ascomycota</taxon>
        <taxon>Pezizomycotina</taxon>
        <taxon>Sordariomycetes</taxon>
        <taxon>Hypocreomycetidae</taxon>
        <taxon>Hypocreales</taxon>
        <taxon>Ophiocordycipitaceae</taxon>
        <taxon>Ophiocordyceps</taxon>
    </lineage>
</organism>
<dbReference type="PRINTS" id="PR00133">
    <property type="entry name" value="GLHYDRLASE3"/>
</dbReference>
<dbReference type="InterPro" id="IPR017853">
    <property type="entry name" value="GH"/>
</dbReference>
<dbReference type="Pfam" id="PF01915">
    <property type="entry name" value="Glyco_hydro_3_C"/>
    <property type="match status" value="1"/>
</dbReference>
<keyword evidence="8 10" id="KW-0326">Glycosidase</keyword>
<dbReference type="SMART" id="SM01217">
    <property type="entry name" value="Fn3_like"/>
    <property type="match status" value="1"/>
</dbReference>
<evidence type="ECO:0000256" key="5">
    <source>
        <dbReference type="ARBA" id="ARBA00022801"/>
    </source>
</evidence>
<evidence type="ECO:0000313" key="14">
    <source>
        <dbReference type="EMBL" id="PFH61486.1"/>
    </source>
</evidence>
<evidence type="ECO:0000256" key="12">
    <source>
        <dbReference type="SAM" id="SignalP"/>
    </source>
</evidence>
<feature type="domain" description="Fibronectin type III-like" evidence="13">
    <location>
        <begin position="794"/>
        <end position="863"/>
    </location>
</feature>
<comment type="similarity">
    <text evidence="3 10">Belongs to the glycosyl hydrolase 3 family.</text>
</comment>
<reference evidence="14 15" key="2">
    <citation type="journal article" date="2017" name="Sci. Rep.">
        <title>Ant-infecting Ophiocordyceps genomes reveal a high diversity of potential behavioral manipulation genes and a possible major role for enterotoxins.</title>
        <authorList>
            <person name="de Bekker C."/>
            <person name="Ohm R.A."/>
            <person name="Evans H.C."/>
            <person name="Brachmann A."/>
            <person name="Hughes D.P."/>
        </authorList>
    </citation>
    <scope>NUCLEOTIDE SEQUENCE [LARGE SCALE GENOMIC DNA]</scope>
    <source>
        <strain evidence="14 15">SC16a</strain>
    </source>
</reference>
<evidence type="ECO:0000259" key="13">
    <source>
        <dbReference type="SMART" id="SM01217"/>
    </source>
</evidence>
<evidence type="ECO:0000256" key="6">
    <source>
        <dbReference type="ARBA" id="ARBA00023180"/>
    </source>
</evidence>
<dbReference type="InterPro" id="IPR002772">
    <property type="entry name" value="Glyco_hydro_3_C"/>
</dbReference>
<dbReference type="AlphaFoldDB" id="A0A2A9PKY5"/>
<evidence type="ECO:0000256" key="9">
    <source>
        <dbReference type="ARBA" id="ARBA00023326"/>
    </source>
</evidence>
<evidence type="ECO:0000256" key="7">
    <source>
        <dbReference type="ARBA" id="ARBA00023277"/>
    </source>
</evidence>
<proteinExistence type="inferred from homology"/>
<comment type="pathway">
    <text evidence="2 10">Glycan metabolism; cellulose degradation.</text>
</comment>
<keyword evidence="5 10" id="KW-0378">Hydrolase</keyword>
<dbReference type="UniPathway" id="UPA00696"/>
<dbReference type="EMBL" id="LAZP02000069">
    <property type="protein sequence ID" value="PFH61486.1"/>
    <property type="molecule type" value="Genomic_DNA"/>
</dbReference>
<dbReference type="Pfam" id="PF14310">
    <property type="entry name" value="Fn3-like"/>
    <property type="match status" value="1"/>
</dbReference>
<feature type="chain" id="PRO_5012450989" description="beta-glucosidase" evidence="12">
    <location>
        <begin position="19"/>
        <end position="873"/>
    </location>
</feature>
<comment type="catalytic activity">
    <reaction evidence="1 10">
        <text>Hydrolysis of terminal, non-reducing beta-D-glucosyl residues with release of beta-D-glucose.</text>
        <dbReference type="EC" id="3.2.1.21"/>
    </reaction>
</comment>
<evidence type="ECO:0000256" key="2">
    <source>
        <dbReference type="ARBA" id="ARBA00004987"/>
    </source>
</evidence>
<dbReference type="OrthoDB" id="416222at2759"/>